<comment type="caution">
    <text evidence="12">The sequence shown here is derived from an EMBL/GenBank/DDBJ whole genome shotgun (WGS) entry which is preliminary data.</text>
</comment>
<dbReference type="NCBIfam" id="TIGR01936">
    <property type="entry name" value="nqrA"/>
    <property type="match status" value="1"/>
</dbReference>
<keyword evidence="5 8" id="KW-0406">Ion transport</keyword>
<dbReference type="HAMAP" id="MF_00425">
    <property type="entry name" value="NqrA"/>
    <property type="match status" value="1"/>
</dbReference>
<evidence type="ECO:0000256" key="5">
    <source>
        <dbReference type="ARBA" id="ARBA00023065"/>
    </source>
</evidence>
<comment type="function">
    <text evidence="8">NQR complex catalyzes the reduction of ubiquinone-1 to ubiquinol by two successive reactions, coupled with the transport of Na(+) ions from the cytoplasm to the periplasm. NqrA to NqrE are probably involved in the second step, the conversion of ubisemiquinone to ubiquinol.</text>
</comment>
<feature type="domain" description="NqrA second alpha/beta" evidence="11">
    <location>
        <begin position="115"/>
        <end position="259"/>
    </location>
</feature>
<evidence type="ECO:0000256" key="6">
    <source>
        <dbReference type="ARBA" id="ARBA00023075"/>
    </source>
</evidence>
<keyword evidence="13" id="KW-1185">Reference proteome</keyword>
<evidence type="ECO:0000259" key="11">
    <source>
        <dbReference type="Pfam" id="PF24836"/>
    </source>
</evidence>
<keyword evidence="4 8" id="KW-0915">Sodium</keyword>
<feature type="domain" description="NqrA N-terminal barrel-sandwich hybrid" evidence="9">
    <location>
        <begin position="5"/>
        <end position="98"/>
    </location>
</feature>
<proteinExistence type="inferred from homology"/>
<protein>
    <recommendedName>
        <fullName evidence="8">Na(+)-translocating NADH-quinone reductase subunit A</fullName>
        <shortName evidence="8">Na(+)-NQR subunit A</shortName>
        <shortName evidence="8">Na(+)-translocating NQR subunit A</shortName>
        <ecNumber evidence="8">7.2.1.1</ecNumber>
    </recommendedName>
    <alternativeName>
        <fullName evidence="8">NQR complex subunit A</fullName>
    </alternativeName>
    <alternativeName>
        <fullName evidence="8">NQR-1 subunit A</fullName>
    </alternativeName>
</protein>
<evidence type="ECO:0000259" key="9">
    <source>
        <dbReference type="Pfam" id="PF05896"/>
    </source>
</evidence>
<dbReference type="Proteomes" id="UP000093186">
    <property type="component" value="Unassembled WGS sequence"/>
</dbReference>
<dbReference type="NCBIfam" id="NF003761">
    <property type="entry name" value="PRK05352.1-4"/>
    <property type="match status" value="1"/>
</dbReference>
<keyword evidence="6 8" id="KW-0830">Ubiquinone</keyword>
<accession>A0A1B9Y0J2</accession>
<dbReference type="STRING" id="447689.BA195_01085"/>
<dbReference type="InterPro" id="IPR022615">
    <property type="entry name" value="NqrA_C_domain"/>
</dbReference>
<keyword evidence="2 8" id="KW-1278">Translocase</keyword>
<gene>
    <name evidence="8" type="primary">nqrA</name>
    <name evidence="12" type="ORF">BA195_01085</name>
</gene>
<dbReference type="AlphaFoldDB" id="A0A1B9Y0J2"/>
<dbReference type="InterPro" id="IPR056147">
    <property type="entry name" value="NQRA_N"/>
</dbReference>
<evidence type="ECO:0000259" key="10">
    <source>
        <dbReference type="Pfam" id="PF11973"/>
    </source>
</evidence>
<evidence type="ECO:0000313" key="12">
    <source>
        <dbReference type="EMBL" id="OCK43327.1"/>
    </source>
</evidence>
<dbReference type="EC" id="7.2.1.1" evidence="8"/>
<keyword evidence="3 8" id="KW-0520">NAD</keyword>
<organism evidence="12 13">
    <name type="scientific">Tenacibaculum soleae</name>
    <dbReference type="NCBI Taxonomy" id="447689"/>
    <lineage>
        <taxon>Bacteria</taxon>
        <taxon>Pseudomonadati</taxon>
        <taxon>Bacteroidota</taxon>
        <taxon>Flavobacteriia</taxon>
        <taxon>Flavobacteriales</taxon>
        <taxon>Flavobacteriaceae</taxon>
        <taxon>Tenacibaculum</taxon>
    </lineage>
</organism>
<evidence type="ECO:0000256" key="2">
    <source>
        <dbReference type="ARBA" id="ARBA00022967"/>
    </source>
</evidence>
<sequence length="450" mass="49225">MSKDIRIKKGLDIKLVGDAEQVTTELSLGTTFAVKPDDFHGVIPKVLAKEGTEVKAGQALFHSKSDERILFPSPVSGKITEIVRGARRKVLAFKITADAQQEYKDFGKKDIDAMSGEEVKNHLLATGCWPFVKQRPYDVVANPNQAPKAIFVSAYASAPLAADYDYALKGKEAELQAALTALTKLTEGKVNVSVAKDSTLSPLRDIKGVELYNVSGPHPIGNVSTQIAQINPINKGEVVWVVTPQDLVVIGELLLTGKFNAKRTIALAGSKFSKPQYVTALAGASIADIVKGNLEANNARVISGNVLSGVQVGEEGYLGYYENTITAIPEGDDYELFGWNKPVFNKVSTSRAFTFSWLNPKKKYDLNTNTNGEHRAFVVTGAYEEVFPLDIYPMQLLKACMYKDLDEMEGLGAYEVAPEDFGLTEFICVSKQPHQKIIREGLDLMREELG</sequence>
<dbReference type="GO" id="GO:0006814">
    <property type="term" value="P:sodium ion transport"/>
    <property type="evidence" value="ECO:0007669"/>
    <property type="project" value="UniProtKB-UniRule"/>
</dbReference>
<dbReference type="RefSeq" id="WP_068701568.1">
    <property type="nucleotide sequence ID" value="NZ_MAKX01000001.1"/>
</dbReference>
<dbReference type="PANTHER" id="PTHR37839">
    <property type="entry name" value="NA(+)-TRANSLOCATING NADH-QUINONE REDUCTASE SUBUNIT A"/>
    <property type="match status" value="1"/>
</dbReference>
<keyword evidence="7 8" id="KW-0739">Sodium transport</keyword>
<reference evidence="12 13" key="1">
    <citation type="submission" date="2016-06" db="EMBL/GenBank/DDBJ databases">
        <title>Draft Genome Sequence of Tenacibaculum soleae UCD-KL19.</title>
        <authorList>
            <person name="Eisen J.A."/>
            <person name="Coil D.A."/>
            <person name="Lujan K.M."/>
        </authorList>
    </citation>
    <scope>NUCLEOTIDE SEQUENCE [LARGE SCALE GENOMIC DNA]</scope>
    <source>
        <strain evidence="12 13">UCD-KL19</strain>
    </source>
</reference>
<dbReference type="InterPro" id="IPR008703">
    <property type="entry name" value="NqrA"/>
</dbReference>
<dbReference type="Pfam" id="PF05896">
    <property type="entry name" value="NQRA_N"/>
    <property type="match status" value="1"/>
</dbReference>
<comment type="similarity">
    <text evidence="8">Belongs to the NqrA family.</text>
</comment>
<dbReference type="OrthoDB" id="9774536at2"/>
<keyword evidence="1 8" id="KW-0813">Transport</keyword>
<dbReference type="InterPro" id="IPR056148">
    <property type="entry name" value="NQRA_2nd"/>
</dbReference>
<dbReference type="Pfam" id="PF11973">
    <property type="entry name" value="NQRA_SLBB"/>
    <property type="match status" value="1"/>
</dbReference>
<evidence type="ECO:0000256" key="3">
    <source>
        <dbReference type="ARBA" id="ARBA00023027"/>
    </source>
</evidence>
<feature type="domain" description="Na(+)-translocating NADH-quinone reductase subunit A C-terminal" evidence="10">
    <location>
        <begin position="264"/>
        <end position="312"/>
    </location>
</feature>
<comment type="catalytic activity">
    <reaction evidence="8">
        <text>a ubiquinone + n Na(+)(in) + NADH + H(+) = a ubiquinol + n Na(+)(out) + NAD(+)</text>
        <dbReference type="Rhea" id="RHEA:47748"/>
        <dbReference type="Rhea" id="RHEA-COMP:9565"/>
        <dbReference type="Rhea" id="RHEA-COMP:9566"/>
        <dbReference type="ChEBI" id="CHEBI:15378"/>
        <dbReference type="ChEBI" id="CHEBI:16389"/>
        <dbReference type="ChEBI" id="CHEBI:17976"/>
        <dbReference type="ChEBI" id="CHEBI:29101"/>
        <dbReference type="ChEBI" id="CHEBI:57540"/>
        <dbReference type="ChEBI" id="CHEBI:57945"/>
        <dbReference type="EC" id="7.2.1.1"/>
    </reaction>
</comment>
<evidence type="ECO:0000256" key="7">
    <source>
        <dbReference type="ARBA" id="ARBA00023201"/>
    </source>
</evidence>
<dbReference type="GO" id="GO:0016655">
    <property type="term" value="F:oxidoreductase activity, acting on NAD(P)H, quinone or similar compound as acceptor"/>
    <property type="evidence" value="ECO:0007669"/>
    <property type="project" value="UniProtKB-UniRule"/>
</dbReference>
<comment type="subunit">
    <text evidence="8">Composed of six subunits; NqrA, NqrB, NqrC, NqrD, NqrE and NqrF.</text>
</comment>
<evidence type="ECO:0000256" key="8">
    <source>
        <dbReference type="HAMAP-Rule" id="MF_00425"/>
    </source>
</evidence>
<dbReference type="EMBL" id="MAKX01000001">
    <property type="protein sequence ID" value="OCK43327.1"/>
    <property type="molecule type" value="Genomic_DNA"/>
</dbReference>
<evidence type="ECO:0000256" key="4">
    <source>
        <dbReference type="ARBA" id="ARBA00023053"/>
    </source>
</evidence>
<evidence type="ECO:0000313" key="13">
    <source>
        <dbReference type="Proteomes" id="UP000093186"/>
    </source>
</evidence>
<dbReference type="PANTHER" id="PTHR37839:SF1">
    <property type="entry name" value="NA(+)-TRANSLOCATING NADH-QUINONE REDUCTASE SUBUNIT A"/>
    <property type="match status" value="1"/>
</dbReference>
<dbReference type="Pfam" id="PF24836">
    <property type="entry name" value="NQRA_2nd"/>
    <property type="match status" value="1"/>
</dbReference>
<evidence type="ECO:0000256" key="1">
    <source>
        <dbReference type="ARBA" id="ARBA00022448"/>
    </source>
</evidence>
<name>A0A1B9Y0J2_9FLAO</name>